<evidence type="ECO:0000313" key="5">
    <source>
        <dbReference type="Proteomes" id="UP001227230"/>
    </source>
</evidence>
<proteinExistence type="predicted"/>
<name>A0ABY9BZ39_VITVI</name>
<dbReference type="InterPro" id="IPR036875">
    <property type="entry name" value="Znf_CCHC_sf"/>
</dbReference>
<keyword evidence="1" id="KW-0175">Coiled coil</keyword>
<sequence length="368" mass="42624">MNILLINENYHFVLKEDCPPVPPANASKVVSEEYNRWIIANNKTRCYLLAAMNEVLRTKHEGLETASEIMESLQQMFGRPSEQARHEAVKAVMNSKMKNGSSVREHVLKMIHHFNEAEINGAKIDEKTQVGMILETLSPSFLQFRTNYIMNHKKCNLTELLNELQSYETLIDDKRGKANIAEANAVVEKASSSRNKKKRNVRNQKDKKKIQKKKRKAVEPKPKGKCFHCNQDDHWKRNCKKYLDELKQKKKQVTDGSDDDPLTFKMAMDDVDREKWQEAMKLEIESMYSNSVWELVDLPEGIKPIGCKWIYKRKRGPNGKVETFKARLVAKGFTQKEGVDYEDTFSPVAMLKSIRILLSIAAYYDYEI</sequence>
<dbReference type="InterPro" id="IPR013103">
    <property type="entry name" value="RVT_2"/>
</dbReference>
<feature type="region of interest" description="Disordered" evidence="2">
    <location>
        <begin position="188"/>
        <end position="223"/>
    </location>
</feature>
<accession>A0ABY9BZ39</accession>
<evidence type="ECO:0000259" key="3">
    <source>
        <dbReference type="Pfam" id="PF07727"/>
    </source>
</evidence>
<organism evidence="4 5">
    <name type="scientific">Vitis vinifera</name>
    <name type="common">Grape</name>
    <dbReference type="NCBI Taxonomy" id="29760"/>
    <lineage>
        <taxon>Eukaryota</taxon>
        <taxon>Viridiplantae</taxon>
        <taxon>Streptophyta</taxon>
        <taxon>Embryophyta</taxon>
        <taxon>Tracheophyta</taxon>
        <taxon>Spermatophyta</taxon>
        <taxon>Magnoliopsida</taxon>
        <taxon>eudicotyledons</taxon>
        <taxon>Gunneridae</taxon>
        <taxon>Pentapetalae</taxon>
        <taxon>rosids</taxon>
        <taxon>Vitales</taxon>
        <taxon>Vitaceae</taxon>
        <taxon>Viteae</taxon>
        <taxon>Vitis</taxon>
    </lineage>
</organism>
<feature type="domain" description="Reverse transcriptase Ty1/copia-type" evidence="3">
    <location>
        <begin position="290"/>
        <end position="367"/>
    </location>
</feature>
<evidence type="ECO:0000256" key="1">
    <source>
        <dbReference type="SAM" id="Coils"/>
    </source>
</evidence>
<dbReference type="SUPFAM" id="SSF57756">
    <property type="entry name" value="Retrovirus zinc finger-like domains"/>
    <property type="match status" value="1"/>
</dbReference>
<protein>
    <recommendedName>
        <fullName evidence="3">Reverse transcriptase Ty1/copia-type domain-containing protein</fullName>
    </recommendedName>
</protein>
<dbReference type="Pfam" id="PF07727">
    <property type="entry name" value="RVT_2"/>
    <property type="match status" value="1"/>
</dbReference>
<gene>
    <name evidence="4" type="ORF">VitviT2T_007232</name>
</gene>
<dbReference type="Proteomes" id="UP001227230">
    <property type="component" value="Chromosome 5"/>
</dbReference>
<feature type="compositionally biased region" description="Basic residues" evidence="2">
    <location>
        <begin position="194"/>
        <end position="216"/>
    </location>
</feature>
<dbReference type="Pfam" id="PF14223">
    <property type="entry name" value="Retrotran_gag_2"/>
    <property type="match status" value="1"/>
</dbReference>
<evidence type="ECO:0000256" key="2">
    <source>
        <dbReference type="SAM" id="MobiDB-lite"/>
    </source>
</evidence>
<reference evidence="4 5" key="1">
    <citation type="journal article" date="2023" name="Hortic Res">
        <title>The complete reference genome for grapevine (Vitis vinifera L.) genetics and breeding.</title>
        <authorList>
            <person name="Shi X."/>
            <person name="Cao S."/>
            <person name="Wang X."/>
            <person name="Huang S."/>
            <person name="Wang Y."/>
            <person name="Liu Z."/>
            <person name="Liu W."/>
            <person name="Leng X."/>
            <person name="Peng Y."/>
            <person name="Wang N."/>
            <person name="Wang Y."/>
            <person name="Ma Z."/>
            <person name="Xu X."/>
            <person name="Zhang F."/>
            <person name="Xue H."/>
            <person name="Zhong H."/>
            <person name="Wang Y."/>
            <person name="Zhang K."/>
            <person name="Velt A."/>
            <person name="Avia K."/>
            <person name="Holtgrawe D."/>
            <person name="Grimplet J."/>
            <person name="Matus J.T."/>
            <person name="Ware D."/>
            <person name="Wu X."/>
            <person name="Wang H."/>
            <person name="Liu C."/>
            <person name="Fang Y."/>
            <person name="Rustenholz C."/>
            <person name="Cheng Z."/>
            <person name="Xiao H."/>
            <person name="Zhou Y."/>
        </authorList>
    </citation>
    <scope>NUCLEOTIDE SEQUENCE [LARGE SCALE GENOMIC DNA]</scope>
    <source>
        <strain evidence="5">cv. Pinot noir / PN40024</strain>
        <tissue evidence="4">Leaf</tissue>
    </source>
</reference>
<evidence type="ECO:0000313" key="4">
    <source>
        <dbReference type="EMBL" id="WJZ87884.1"/>
    </source>
</evidence>
<keyword evidence="5" id="KW-1185">Reference proteome</keyword>
<dbReference type="EMBL" id="CP126652">
    <property type="protein sequence ID" value="WJZ87884.1"/>
    <property type="molecule type" value="Genomic_DNA"/>
</dbReference>
<feature type="coiled-coil region" evidence="1">
    <location>
        <begin position="150"/>
        <end position="177"/>
    </location>
</feature>